<dbReference type="PROSITE" id="PS50928">
    <property type="entry name" value="ABC_TM1"/>
    <property type="match status" value="1"/>
</dbReference>
<dbReference type="Pfam" id="PF00528">
    <property type="entry name" value="BPD_transp_1"/>
    <property type="match status" value="1"/>
</dbReference>
<organism evidence="9 10">
    <name type="scientific">Arachnia rubra</name>
    <dbReference type="NCBI Taxonomy" id="1547448"/>
    <lineage>
        <taxon>Bacteria</taxon>
        <taxon>Bacillati</taxon>
        <taxon>Actinomycetota</taxon>
        <taxon>Actinomycetes</taxon>
        <taxon>Propionibacteriales</taxon>
        <taxon>Propionibacteriaceae</taxon>
        <taxon>Arachnia</taxon>
    </lineage>
</organism>
<comment type="similarity">
    <text evidence="7">Belongs to the binding-protein-dependent transport system permease family.</text>
</comment>
<evidence type="ECO:0000313" key="10">
    <source>
        <dbReference type="Proteomes" id="UP000678513"/>
    </source>
</evidence>
<accession>A0ABX7Y8D1</accession>
<name>A0ABX7Y8D1_9ACTN</name>
<evidence type="ECO:0000256" key="4">
    <source>
        <dbReference type="ARBA" id="ARBA00022692"/>
    </source>
</evidence>
<dbReference type="PANTHER" id="PTHR30614:SF36">
    <property type="entry name" value="ABC TRANSPORTER MEMBRANE-SPANNING PERMEASE-GLUTAMINE TRANSPORT"/>
    <property type="match status" value="1"/>
</dbReference>
<feature type="transmembrane region" description="Helical" evidence="7">
    <location>
        <begin position="20"/>
        <end position="46"/>
    </location>
</feature>
<evidence type="ECO:0000256" key="6">
    <source>
        <dbReference type="ARBA" id="ARBA00023136"/>
    </source>
</evidence>
<dbReference type="EMBL" id="CP072384">
    <property type="protein sequence ID" value="QUC08983.1"/>
    <property type="molecule type" value="Genomic_DNA"/>
</dbReference>
<dbReference type="CDD" id="cd06261">
    <property type="entry name" value="TM_PBP2"/>
    <property type="match status" value="1"/>
</dbReference>
<gene>
    <name evidence="9" type="ORF">J5A65_04455</name>
</gene>
<keyword evidence="3" id="KW-1003">Cell membrane</keyword>
<dbReference type="InterPro" id="IPR043429">
    <property type="entry name" value="ArtM/GltK/GlnP/TcyL/YhdX-like"/>
</dbReference>
<dbReference type="SUPFAM" id="SSF161098">
    <property type="entry name" value="MetI-like"/>
    <property type="match status" value="1"/>
</dbReference>
<dbReference type="InterPro" id="IPR035906">
    <property type="entry name" value="MetI-like_sf"/>
</dbReference>
<feature type="transmembrane region" description="Helical" evidence="7">
    <location>
        <begin position="67"/>
        <end position="87"/>
    </location>
</feature>
<evidence type="ECO:0000256" key="5">
    <source>
        <dbReference type="ARBA" id="ARBA00022989"/>
    </source>
</evidence>
<evidence type="ECO:0000256" key="2">
    <source>
        <dbReference type="ARBA" id="ARBA00022448"/>
    </source>
</evidence>
<keyword evidence="10" id="KW-1185">Reference proteome</keyword>
<dbReference type="PANTHER" id="PTHR30614">
    <property type="entry name" value="MEMBRANE COMPONENT OF AMINO ACID ABC TRANSPORTER"/>
    <property type="match status" value="1"/>
</dbReference>
<keyword evidence="5 7" id="KW-1133">Transmembrane helix</keyword>
<sequence length="226" mass="25194">MQRSGIELLFQGQNLVRLLGGLWVSASIALIAMALSIVLGIGLGIVMTSRNWLVTLLTRSYLEVIRIMPQIVLLFLVFFDLARYLGINLDGQAAAIVVFTLWGTAEMGDLVRAAITSIPRHQYASAQALGLTPWQTQRHVVLPQAARRLLPTTINLTNRMIMTTPLVALIGVVEVLKVGQQIIDSNRFNYPDGALWIYGTVLIMYFVVCFPISWAARRLERKWATT</sequence>
<dbReference type="InterPro" id="IPR010065">
    <property type="entry name" value="AA_ABC_transptr_permease_3TM"/>
</dbReference>
<protein>
    <submittedName>
        <fullName evidence="9">Amino acid ABC transporter permease</fullName>
    </submittedName>
</protein>
<dbReference type="RefSeq" id="WP_212325807.1">
    <property type="nucleotide sequence ID" value="NZ_AP024463.1"/>
</dbReference>
<reference evidence="9 10" key="1">
    <citation type="submission" date="2021-03" db="EMBL/GenBank/DDBJ databases">
        <title>Human Oral Microbial Genomes.</title>
        <authorList>
            <person name="Johnston C.D."/>
            <person name="Chen T."/>
            <person name="Dewhirst F.E."/>
        </authorList>
    </citation>
    <scope>NUCLEOTIDE SEQUENCE [LARGE SCALE GENOMIC DNA]</scope>
    <source>
        <strain evidence="9 10">DSMZ 100122</strain>
    </source>
</reference>
<proteinExistence type="inferred from homology"/>
<feature type="transmembrane region" description="Helical" evidence="7">
    <location>
        <begin position="156"/>
        <end position="176"/>
    </location>
</feature>
<evidence type="ECO:0000313" key="9">
    <source>
        <dbReference type="EMBL" id="QUC08983.1"/>
    </source>
</evidence>
<keyword evidence="6 7" id="KW-0472">Membrane</keyword>
<evidence type="ECO:0000256" key="1">
    <source>
        <dbReference type="ARBA" id="ARBA00004651"/>
    </source>
</evidence>
<dbReference type="Gene3D" id="1.10.3720.10">
    <property type="entry name" value="MetI-like"/>
    <property type="match status" value="1"/>
</dbReference>
<evidence type="ECO:0000259" key="8">
    <source>
        <dbReference type="PROSITE" id="PS50928"/>
    </source>
</evidence>
<evidence type="ECO:0000256" key="7">
    <source>
        <dbReference type="RuleBase" id="RU363032"/>
    </source>
</evidence>
<comment type="subcellular location">
    <subcellularLocation>
        <location evidence="1 7">Cell membrane</location>
        <topology evidence="1 7">Multi-pass membrane protein</topology>
    </subcellularLocation>
</comment>
<dbReference type="NCBIfam" id="TIGR01726">
    <property type="entry name" value="HEQRo_perm_3TM"/>
    <property type="match status" value="1"/>
</dbReference>
<dbReference type="Proteomes" id="UP000678513">
    <property type="component" value="Chromosome"/>
</dbReference>
<feature type="transmembrane region" description="Helical" evidence="7">
    <location>
        <begin position="196"/>
        <end position="216"/>
    </location>
</feature>
<evidence type="ECO:0000256" key="3">
    <source>
        <dbReference type="ARBA" id="ARBA00022475"/>
    </source>
</evidence>
<feature type="domain" description="ABC transmembrane type-1" evidence="8">
    <location>
        <begin position="22"/>
        <end position="216"/>
    </location>
</feature>
<keyword evidence="4 7" id="KW-0812">Transmembrane</keyword>
<keyword evidence="2 7" id="KW-0813">Transport</keyword>
<dbReference type="InterPro" id="IPR000515">
    <property type="entry name" value="MetI-like"/>
</dbReference>